<evidence type="ECO:0000256" key="2">
    <source>
        <dbReference type="ARBA" id="ARBA00022472"/>
    </source>
</evidence>
<protein>
    <submittedName>
        <fullName evidence="5">Mitochondrial transcription termination factor family protein isoform 1</fullName>
    </submittedName>
</protein>
<comment type="similarity">
    <text evidence="1">Belongs to the mTERF family.</text>
</comment>
<keyword evidence="3" id="KW-0809">Transit peptide</keyword>
<feature type="compositionally biased region" description="Acidic residues" evidence="4">
    <location>
        <begin position="73"/>
        <end position="108"/>
    </location>
</feature>
<evidence type="ECO:0000256" key="3">
    <source>
        <dbReference type="ARBA" id="ARBA00022946"/>
    </source>
</evidence>
<evidence type="ECO:0000256" key="1">
    <source>
        <dbReference type="ARBA" id="ARBA00007692"/>
    </source>
</evidence>
<proteinExistence type="evidence at transcript level"/>
<dbReference type="EMBL" id="MK451873">
    <property type="protein sequence ID" value="QEE59956.1"/>
    <property type="molecule type" value="mRNA"/>
</dbReference>
<name>A0A5B9FYF8_BETPL</name>
<dbReference type="PANTHER" id="PTHR13068">
    <property type="entry name" value="CGI-12 PROTEIN-RELATED"/>
    <property type="match status" value="1"/>
</dbReference>
<evidence type="ECO:0000256" key="4">
    <source>
        <dbReference type="SAM" id="MobiDB-lite"/>
    </source>
</evidence>
<dbReference type="Gene3D" id="1.25.70.10">
    <property type="entry name" value="Transcription termination factor 3, mitochondrial"/>
    <property type="match status" value="1"/>
</dbReference>
<feature type="region of interest" description="Disordered" evidence="4">
    <location>
        <begin position="58"/>
        <end position="142"/>
    </location>
</feature>
<feature type="compositionally biased region" description="Basic residues" evidence="4">
    <location>
        <begin position="114"/>
        <end position="125"/>
    </location>
</feature>
<accession>A0A5B9FYF8</accession>
<dbReference type="InterPro" id="IPR038538">
    <property type="entry name" value="MTERF_sf"/>
</dbReference>
<evidence type="ECO:0000313" key="5">
    <source>
        <dbReference type="EMBL" id="QEE59956.1"/>
    </source>
</evidence>
<keyword evidence="2" id="KW-0806">Transcription termination</keyword>
<dbReference type="GO" id="GO:0006353">
    <property type="term" value="P:DNA-templated transcription termination"/>
    <property type="evidence" value="ECO:0007669"/>
    <property type="project" value="UniProtKB-KW"/>
</dbReference>
<keyword evidence="2" id="KW-0804">Transcription</keyword>
<sequence length="527" mass="60268">MAAFFSLYPFNPIPHSHSSSLGVFGSHLTVQPLSTLALHSHSQRFVVLSTHSNHKILKPNRRSRYGQALSPFDSDDEEVDDEAEEEDDDDVAEDDSSSPNDDFAETAEFDVNGKKFKSQKRHKTRKGDQGQPEKGWGIRTSKFGQSLKVDEDQVDVRNGKNILGTSNIGNSYQISNKMEKVRSLDMNGRGKLMTRKAMENKYPRLFEEIDLDMKWLPLLDYLSTYGLKESHFIQMYERHMPSLQINVCSAQERLEYLMSVGVKETDVRRILLRQPQILEYTVENNLKSHVAFLMGLGIPSSRVGQIITAAPSLFSYSVENSLKPTVRYLVEEVGIKEKDLCKVIQLSPQILVQRIDISWNTRYVFLSKELGAPRDSVVKMVRKHPQLLHYSIDDGLLPRINFLRGIGMHNSDILKVLTSLTQVLSLSLEENLKPKYTYLINELHNEVHSLTKYPMYLSLSLDQRIRPRHRFLVSLKKAPKGPFPLSSLVPTDECFCQQWAGTSLDKYLAFRQTLLLKQFAKKYGKKG</sequence>
<dbReference type="FunFam" id="1.25.70.10:FF:000006">
    <property type="entry name" value="Transcription termination factor MTERF9, chloroplastic"/>
    <property type="match status" value="1"/>
</dbReference>
<dbReference type="InterPro" id="IPR003690">
    <property type="entry name" value="MTERF"/>
</dbReference>
<dbReference type="PANTHER" id="PTHR13068:SF151">
    <property type="entry name" value="TRANSCRIPTION TERMINATION FACTOR MTERF9, CHLOROPLASTIC"/>
    <property type="match status" value="1"/>
</dbReference>
<dbReference type="SMART" id="SM00733">
    <property type="entry name" value="Mterf"/>
    <property type="match status" value="6"/>
</dbReference>
<dbReference type="GO" id="GO:0032502">
    <property type="term" value="P:developmental process"/>
    <property type="evidence" value="ECO:0007669"/>
    <property type="project" value="TreeGrafter"/>
</dbReference>
<dbReference type="Pfam" id="PF02536">
    <property type="entry name" value="mTERF"/>
    <property type="match status" value="1"/>
</dbReference>
<reference evidence="5" key="1">
    <citation type="submission" date="2019-01" db="EMBL/GenBank/DDBJ databases">
        <authorList>
            <person name="Zhao H."/>
        </authorList>
    </citation>
    <scope>NUCLEOTIDE SEQUENCE</scope>
</reference>
<organism evidence="5">
    <name type="scientific">Betula platyphylla</name>
    <name type="common">Asian white birch</name>
    <dbReference type="NCBI Taxonomy" id="78630"/>
    <lineage>
        <taxon>Eukaryota</taxon>
        <taxon>Viridiplantae</taxon>
        <taxon>Streptophyta</taxon>
        <taxon>Embryophyta</taxon>
        <taxon>Tracheophyta</taxon>
        <taxon>Spermatophyta</taxon>
        <taxon>Magnoliopsida</taxon>
        <taxon>eudicotyledons</taxon>
        <taxon>Gunneridae</taxon>
        <taxon>Pentapetalae</taxon>
        <taxon>rosids</taxon>
        <taxon>fabids</taxon>
        <taxon>Fagales</taxon>
        <taxon>Betulaceae</taxon>
        <taxon>Betula</taxon>
    </lineage>
</organism>
<keyword evidence="2" id="KW-0805">Transcription regulation</keyword>
<dbReference type="AlphaFoldDB" id="A0A5B9FYF8"/>
<dbReference type="GO" id="GO:0003676">
    <property type="term" value="F:nucleic acid binding"/>
    <property type="evidence" value="ECO:0007669"/>
    <property type="project" value="InterPro"/>
</dbReference>